<comment type="similarity">
    <text evidence="2 6">Belongs to the class-I pyridoxal-phosphate-dependent aminotransferase family.</text>
</comment>
<gene>
    <name evidence="8" type="ORF">HZY91_09640</name>
</gene>
<dbReference type="InterPro" id="IPR004838">
    <property type="entry name" value="NHTrfase_class1_PyrdxlP-BS"/>
</dbReference>
<evidence type="ECO:0000256" key="6">
    <source>
        <dbReference type="RuleBase" id="RU000481"/>
    </source>
</evidence>
<dbReference type="Proteomes" id="UP000721415">
    <property type="component" value="Unassembled WGS sequence"/>
</dbReference>
<dbReference type="Pfam" id="PF00155">
    <property type="entry name" value="Aminotran_1_2"/>
    <property type="match status" value="1"/>
</dbReference>
<dbReference type="CDD" id="cd00609">
    <property type="entry name" value="AAT_like"/>
    <property type="match status" value="1"/>
</dbReference>
<name>A0ABS0LSZ1_9LACT</name>
<proteinExistence type="inferred from homology"/>
<dbReference type="InterPro" id="IPR004839">
    <property type="entry name" value="Aminotransferase_I/II_large"/>
</dbReference>
<evidence type="ECO:0000256" key="1">
    <source>
        <dbReference type="ARBA" id="ARBA00001933"/>
    </source>
</evidence>
<comment type="cofactor">
    <cofactor evidence="1 6">
        <name>pyridoxal 5'-phosphate</name>
        <dbReference type="ChEBI" id="CHEBI:597326"/>
    </cofactor>
</comment>
<reference evidence="8 9" key="1">
    <citation type="submission" date="2020-07" db="EMBL/GenBank/DDBJ databases">
        <title>Facklamia lactis sp. nov., isolated from raw milk.</title>
        <authorList>
            <person name="Doll E.V."/>
            <person name="Huptas C."/>
            <person name="Staib L."/>
            <person name="Wenning M."/>
            <person name="Scherer S."/>
        </authorList>
    </citation>
    <scope>NUCLEOTIDE SEQUENCE [LARGE SCALE GENOMIC DNA]</scope>
    <source>
        <strain evidence="8 9">DSM 111018</strain>
    </source>
</reference>
<keyword evidence="5" id="KW-0663">Pyridoxal phosphate</keyword>
<dbReference type="EMBL" id="JACBXQ010000006">
    <property type="protein sequence ID" value="MBG9987129.1"/>
    <property type="molecule type" value="Genomic_DNA"/>
</dbReference>
<dbReference type="PROSITE" id="PS00105">
    <property type="entry name" value="AA_TRANSFER_CLASS_1"/>
    <property type="match status" value="1"/>
</dbReference>
<dbReference type="Gene3D" id="3.40.640.10">
    <property type="entry name" value="Type I PLP-dependent aspartate aminotransferase-like (Major domain)"/>
    <property type="match status" value="1"/>
</dbReference>
<protein>
    <recommendedName>
        <fullName evidence="6">Aminotransferase</fullName>
        <ecNumber evidence="6">2.6.1.-</ecNumber>
    </recommendedName>
</protein>
<evidence type="ECO:0000256" key="3">
    <source>
        <dbReference type="ARBA" id="ARBA00022576"/>
    </source>
</evidence>
<evidence type="ECO:0000313" key="8">
    <source>
        <dbReference type="EMBL" id="MBG9987129.1"/>
    </source>
</evidence>
<dbReference type="InterPro" id="IPR015424">
    <property type="entry name" value="PyrdxlP-dep_Trfase"/>
</dbReference>
<accession>A0ABS0LSZ1</accession>
<keyword evidence="4 6" id="KW-0808">Transferase</keyword>
<organism evidence="8 9">
    <name type="scientific">Facklamia lactis</name>
    <dbReference type="NCBI Taxonomy" id="2749967"/>
    <lineage>
        <taxon>Bacteria</taxon>
        <taxon>Bacillati</taxon>
        <taxon>Bacillota</taxon>
        <taxon>Bacilli</taxon>
        <taxon>Lactobacillales</taxon>
        <taxon>Aerococcaceae</taxon>
        <taxon>Facklamia</taxon>
    </lineage>
</organism>
<evidence type="ECO:0000313" key="9">
    <source>
        <dbReference type="Proteomes" id="UP000721415"/>
    </source>
</evidence>
<dbReference type="InterPro" id="IPR015422">
    <property type="entry name" value="PyrdxlP-dep_Trfase_small"/>
</dbReference>
<dbReference type="EC" id="2.6.1.-" evidence="6"/>
<dbReference type="GO" id="GO:0008483">
    <property type="term" value="F:transaminase activity"/>
    <property type="evidence" value="ECO:0007669"/>
    <property type="project" value="UniProtKB-KW"/>
</dbReference>
<evidence type="ECO:0000256" key="5">
    <source>
        <dbReference type="ARBA" id="ARBA00022898"/>
    </source>
</evidence>
<evidence type="ECO:0000259" key="7">
    <source>
        <dbReference type="Pfam" id="PF00155"/>
    </source>
</evidence>
<dbReference type="Gene3D" id="3.90.1150.10">
    <property type="entry name" value="Aspartate Aminotransferase, domain 1"/>
    <property type="match status" value="1"/>
</dbReference>
<dbReference type="RefSeq" id="WP_197116049.1">
    <property type="nucleotide sequence ID" value="NZ_JACBXQ010000006.1"/>
</dbReference>
<keyword evidence="3 6" id="KW-0032">Aminotransferase</keyword>
<dbReference type="InterPro" id="IPR015421">
    <property type="entry name" value="PyrdxlP-dep_Trfase_major"/>
</dbReference>
<comment type="caution">
    <text evidence="8">The sequence shown here is derived from an EMBL/GenBank/DDBJ whole genome shotgun (WGS) entry which is preliminary data.</text>
</comment>
<evidence type="ECO:0000256" key="2">
    <source>
        <dbReference type="ARBA" id="ARBA00007441"/>
    </source>
</evidence>
<dbReference type="PANTHER" id="PTHR46383">
    <property type="entry name" value="ASPARTATE AMINOTRANSFERASE"/>
    <property type="match status" value="1"/>
</dbReference>
<evidence type="ECO:0000256" key="4">
    <source>
        <dbReference type="ARBA" id="ARBA00022679"/>
    </source>
</evidence>
<feature type="domain" description="Aminotransferase class I/classII large" evidence="7">
    <location>
        <begin position="31"/>
        <end position="379"/>
    </location>
</feature>
<keyword evidence="9" id="KW-1185">Reference proteome</keyword>
<dbReference type="InterPro" id="IPR050596">
    <property type="entry name" value="AspAT/PAT-like"/>
</dbReference>
<sequence length="387" mass="43672">MTEITLNKRLKKLQASPIRAFNDQISDIEGIIRLTLGEPDFDTPQFIKDASKRAMDQQGNGYTHSKGLKELREAISAYLQRKYQLSYDPDSEIIVTHGATEAIFASLMGILNPGDKVLVPSPNYAVYGTQVGICGGELIQLDVSHNQFILSPEQLEEALKESPQIKVLLFNHPSNPTGKSYSADQLKALATVIKRHQLLVISDEIYSELTYDREHISMANYLPDQTILINGASKSHAMTGWRMGFICAPDWILSEIFKAHQSCINTPTTQAQYAAISAYNEGDEIIEEMRRAYLERRNYLVNNFKELGYQVSNPQGAFYLFVQVPDWFEGDDYDFCFQLAQKAKVGLVPGQAFGPAGYRYFRLSYAASMVNLKEAMHRIKNFTHISQ</sequence>
<dbReference type="SUPFAM" id="SSF53383">
    <property type="entry name" value="PLP-dependent transferases"/>
    <property type="match status" value="1"/>
</dbReference>
<dbReference type="PANTHER" id="PTHR46383:SF4">
    <property type="entry name" value="AMINOTRANSFERASE"/>
    <property type="match status" value="1"/>
</dbReference>